<evidence type="ECO:0000256" key="1">
    <source>
        <dbReference type="SAM" id="Phobius"/>
    </source>
</evidence>
<accession>A0ABU6PR62</accession>
<proteinExistence type="predicted"/>
<dbReference type="EMBL" id="JARTLD010000023">
    <property type="protein sequence ID" value="MED5017372.1"/>
    <property type="molecule type" value="Genomic_DNA"/>
</dbReference>
<sequence length="114" mass="13232">MYLSGLLGGEIMPEDANPDLPKGSAQNYLYFTLPMALNYQRNSYTLWDSARKSYEDEETAGIFNPEWVLSMEENKLRELLLKPKRRIRRIFRILAALKSVIIGYMSLVTIRMPV</sequence>
<keyword evidence="1" id="KW-1133">Transmembrane helix</keyword>
<protein>
    <submittedName>
        <fullName evidence="2">Uncharacterized protein</fullName>
    </submittedName>
</protein>
<evidence type="ECO:0000313" key="3">
    <source>
        <dbReference type="Proteomes" id="UP001343257"/>
    </source>
</evidence>
<feature type="transmembrane region" description="Helical" evidence="1">
    <location>
        <begin position="90"/>
        <end position="110"/>
    </location>
</feature>
<name>A0ABU6PR62_9BACL</name>
<reference evidence="2 3" key="1">
    <citation type="submission" date="2023-03" db="EMBL/GenBank/DDBJ databases">
        <title>Bacillus Genome Sequencing.</title>
        <authorList>
            <person name="Dunlap C."/>
        </authorList>
    </citation>
    <scope>NUCLEOTIDE SEQUENCE [LARGE SCALE GENOMIC DNA]</scope>
    <source>
        <strain evidence="2 3">NRS-52</strain>
    </source>
</reference>
<evidence type="ECO:0000313" key="2">
    <source>
        <dbReference type="EMBL" id="MED5017372.1"/>
    </source>
</evidence>
<keyword evidence="1" id="KW-0472">Membrane</keyword>
<dbReference type="Proteomes" id="UP001343257">
    <property type="component" value="Unassembled WGS sequence"/>
</dbReference>
<gene>
    <name evidence="2" type="ORF">P9847_08625</name>
</gene>
<keyword evidence="1" id="KW-0812">Transmembrane</keyword>
<dbReference type="RefSeq" id="WP_328277022.1">
    <property type="nucleotide sequence ID" value="NZ_JARTLD010000023.1"/>
</dbReference>
<keyword evidence="3" id="KW-1185">Reference proteome</keyword>
<organism evidence="2 3">
    <name type="scientific">Paenibacillus chibensis</name>
    <dbReference type="NCBI Taxonomy" id="59846"/>
    <lineage>
        <taxon>Bacteria</taxon>
        <taxon>Bacillati</taxon>
        <taxon>Bacillota</taxon>
        <taxon>Bacilli</taxon>
        <taxon>Bacillales</taxon>
        <taxon>Paenibacillaceae</taxon>
        <taxon>Paenibacillus</taxon>
    </lineage>
</organism>
<comment type="caution">
    <text evidence="2">The sequence shown here is derived from an EMBL/GenBank/DDBJ whole genome shotgun (WGS) entry which is preliminary data.</text>
</comment>